<dbReference type="InterPro" id="IPR022742">
    <property type="entry name" value="Hydrolase_4"/>
</dbReference>
<dbReference type="KEGG" id="salm:D0Y50_06705"/>
<keyword evidence="2" id="KW-0378">Hydrolase</keyword>
<evidence type="ECO:0000259" key="1">
    <source>
        <dbReference type="Pfam" id="PF12146"/>
    </source>
</evidence>
<dbReference type="PANTHER" id="PTHR43194:SF2">
    <property type="entry name" value="PEROXISOMAL MEMBRANE PROTEIN LPX1"/>
    <property type="match status" value="1"/>
</dbReference>
<reference evidence="2 3" key="1">
    <citation type="submission" date="2018-08" db="EMBL/GenBank/DDBJ databases">
        <title>Salinimonas sediminis sp. nov., a piezophilic bacterium isolated from a deep-sea sediment sample from the New Britain Trench.</title>
        <authorList>
            <person name="Cao J."/>
        </authorList>
    </citation>
    <scope>NUCLEOTIDE SEQUENCE [LARGE SCALE GENOMIC DNA]</scope>
    <source>
        <strain evidence="2 3">N102</strain>
    </source>
</reference>
<dbReference type="PANTHER" id="PTHR43194">
    <property type="entry name" value="HYDROLASE ALPHA/BETA FOLD FAMILY"/>
    <property type="match status" value="1"/>
</dbReference>
<dbReference type="RefSeq" id="WP_117316087.1">
    <property type="nucleotide sequence ID" value="NZ_CP031769.1"/>
</dbReference>
<keyword evidence="3" id="KW-1185">Reference proteome</keyword>
<dbReference type="OrthoDB" id="2086224at2"/>
<dbReference type="InterPro" id="IPR050228">
    <property type="entry name" value="Carboxylesterase_BioH"/>
</dbReference>
<dbReference type="AlphaFoldDB" id="A0A346NKN0"/>
<dbReference type="Proteomes" id="UP000262073">
    <property type="component" value="Chromosome"/>
</dbReference>
<dbReference type="EMBL" id="CP031769">
    <property type="protein sequence ID" value="AXR06087.1"/>
    <property type="molecule type" value="Genomic_DNA"/>
</dbReference>
<accession>A0A346NKN0</accession>
<feature type="domain" description="Serine aminopeptidase S33" evidence="1">
    <location>
        <begin position="134"/>
        <end position="266"/>
    </location>
</feature>
<name>A0A346NKN0_9ALTE</name>
<dbReference type="SUPFAM" id="SSF53474">
    <property type="entry name" value="alpha/beta-Hydrolases"/>
    <property type="match status" value="1"/>
</dbReference>
<protein>
    <submittedName>
        <fullName evidence="2">Alpha/beta fold hydrolase</fullName>
    </submittedName>
</protein>
<dbReference type="InterPro" id="IPR029058">
    <property type="entry name" value="AB_hydrolase_fold"/>
</dbReference>
<evidence type="ECO:0000313" key="2">
    <source>
        <dbReference type="EMBL" id="AXR06087.1"/>
    </source>
</evidence>
<dbReference type="GO" id="GO:0016787">
    <property type="term" value="F:hydrolase activity"/>
    <property type="evidence" value="ECO:0007669"/>
    <property type="project" value="UniProtKB-KW"/>
</dbReference>
<evidence type="ECO:0000313" key="3">
    <source>
        <dbReference type="Proteomes" id="UP000262073"/>
    </source>
</evidence>
<dbReference type="Gene3D" id="3.40.50.1820">
    <property type="entry name" value="alpha/beta hydrolase"/>
    <property type="match status" value="1"/>
</dbReference>
<gene>
    <name evidence="2" type="ORF">D0Y50_06705</name>
</gene>
<dbReference type="Pfam" id="PF12146">
    <property type="entry name" value="Hydrolase_4"/>
    <property type="match status" value="1"/>
</dbReference>
<organism evidence="2 3">
    <name type="scientific">Salinimonas sediminis</name>
    <dbReference type="NCBI Taxonomy" id="2303538"/>
    <lineage>
        <taxon>Bacteria</taxon>
        <taxon>Pseudomonadati</taxon>
        <taxon>Pseudomonadota</taxon>
        <taxon>Gammaproteobacteria</taxon>
        <taxon>Alteromonadales</taxon>
        <taxon>Alteromonadaceae</taxon>
        <taxon>Alteromonas/Salinimonas group</taxon>
        <taxon>Salinimonas</taxon>
    </lineage>
</organism>
<sequence length="353" mass="38365">MRPFTFPGFVPPLRQCGDVLFSLLTHKTPSVAFFRSVWVLLSLLALCALSGCAQLVANQIEQANASVSVTSTTDTTATQAIYCSEAMSDCINYLYRPPTVTPASLQYTVALTADANQHRQKTLHLSADWQGLYRGTVVLIHGQGNNKRSWLPTMAYFNYLGLHTFAPDLIGHGDSQGVRAYGVKDGILIADFIRQQLAGLPRPIIVVGHSIGALAAVKAATHTPSIDALALLAPMRRFDEATIPVARTYSPWLSRFISNATLKAGAELAALRAGVSLRQTDMLLDIPQLTIPILIYGAASDTISNLSMEQSWHQPNILRVLNENETHLSVVMVGEDEHHALARLLNQVAGTNN</sequence>
<proteinExistence type="predicted"/>